<dbReference type="OrthoDB" id="1679673at2"/>
<dbReference type="Proteomes" id="UP000054893">
    <property type="component" value="Unassembled WGS sequence"/>
</dbReference>
<gene>
    <name evidence="1" type="ORF">AWB64_06026</name>
</gene>
<dbReference type="RefSeq" id="WP_082850682.1">
    <property type="nucleotide sequence ID" value="NZ_FCOC02000035.1"/>
</dbReference>
<protein>
    <submittedName>
        <fullName evidence="1">Uncharacterized protein</fullName>
    </submittedName>
</protein>
<evidence type="ECO:0000313" key="1">
    <source>
        <dbReference type="EMBL" id="SAL54661.1"/>
    </source>
</evidence>
<reference evidence="1 2" key="1">
    <citation type="submission" date="2016-01" db="EMBL/GenBank/DDBJ databases">
        <authorList>
            <person name="Oliw E.H."/>
        </authorList>
    </citation>
    <scope>NUCLEOTIDE SEQUENCE [LARGE SCALE GENOMIC DNA]</scope>
    <source>
        <strain evidence="1">LMG 22029</strain>
    </source>
</reference>
<proteinExistence type="predicted"/>
<accession>A0A158IEX0</accession>
<sequence>MLKTGFYWRLVATGGDMQMSFLTRTGLDVPYVTLRPAWTAGAQPQARTKASSRLRTSASPLGGFVLALVRWLQDYLLYACCALPLAAIPSLSQAHPHVWINYSIVAQTEGTQLVAMQQTWTFSKGFPFSLVGDFSGMPSSGPLNANYTATFKAQAFSSLKSSDYFSHVFVDGKPSVVGEARNFSVCIEQGHVVYRFLLPLLKPVDFKRERVTLGVWDDTFFVDFEGATQPVVTFGMGSSSKCKAAAFEDHDHPIFGGTVFPQASKLSC</sequence>
<dbReference type="InterPro" id="IPR010412">
    <property type="entry name" value="DUF1007"/>
</dbReference>
<dbReference type="AlphaFoldDB" id="A0A158IEX0"/>
<dbReference type="Pfam" id="PF06226">
    <property type="entry name" value="DUF1007"/>
    <property type="match status" value="1"/>
</dbReference>
<name>A0A158IEX0_CABSO</name>
<organism evidence="1 2">
    <name type="scientific">Caballeronia sordidicola</name>
    <name type="common">Burkholderia sordidicola</name>
    <dbReference type="NCBI Taxonomy" id="196367"/>
    <lineage>
        <taxon>Bacteria</taxon>
        <taxon>Pseudomonadati</taxon>
        <taxon>Pseudomonadota</taxon>
        <taxon>Betaproteobacteria</taxon>
        <taxon>Burkholderiales</taxon>
        <taxon>Burkholderiaceae</taxon>
        <taxon>Caballeronia</taxon>
    </lineage>
</organism>
<dbReference type="EMBL" id="FCOC02000035">
    <property type="protein sequence ID" value="SAL54661.1"/>
    <property type="molecule type" value="Genomic_DNA"/>
</dbReference>
<evidence type="ECO:0000313" key="2">
    <source>
        <dbReference type="Proteomes" id="UP000054893"/>
    </source>
</evidence>